<feature type="domain" description="Peptidase M16C associated" evidence="12">
    <location>
        <begin position="509"/>
        <end position="762"/>
    </location>
</feature>
<dbReference type="InterPro" id="IPR011249">
    <property type="entry name" value="Metalloenz_LuxS/M16"/>
</dbReference>
<dbReference type="GeneID" id="25906569"/>
<dbReference type="eggNOG" id="KOG2019">
    <property type="taxonomic scope" value="Eukaryota"/>
</dbReference>
<evidence type="ECO:0000256" key="8">
    <source>
        <dbReference type="ARBA" id="ARBA00022833"/>
    </source>
</evidence>
<dbReference type="InterPro" id="IPR007863">
    <property type="entry name" value="Peptidase_M16_C"/>
</dbReference>
<reference evidence="13 14" key="1">
    <citation type="submission" date="2011-02" db="EMBL/GenBank/DDBJ databases">
        <title>The Genome Sequence of Sphaeroforma arctica JP610.</title>
        <authorList>
            <consortium name="The Broad Institute Genome Sequencing Platform"/>
            <person name="Russ C."/>
            <person name="Cuomo C."/>
            <person name="Young S.K."/>
            <person name="Zeng Q."/>
            <person name="Gargeya S."/>
            <person name="Alvarado L."/>
            <person name="Berlin A."/>
            <person name="Chapman S.B."/>
            <person name="Chen Z."/>
            <person name="Freedman E."/>
            <person name="Gellesch M."/>
            <person name="Goldberg J."/>
            <person name="Griggs A."/>
            <person name="Gujja S."/>
            <person name="Heilman E."/>
            <person name="Heiman D."/>
            <person name="Howarth C."/>
            <person name="Mehta T."/>
            <person name="Neiman D."/>
            <person name="Pearson M."/>
            <person name="Roberts A."/>
            <person name="Saif S."/>
            <person name="Shea T."/>
            <person name="Shenoy N."/>
            <person name="Sisk P."/>
            <person name="Stolte C."/>
            <person name="Sykes S."/>
            <person name="White J."/>
            <person name="Yandava C."/>
            <person name="Burger G."/>
            <person name="Gray M.W."/>
            <person name="Holland P.W.H."/>
            <person name="King N."/>
            <person name="Lang F.B.F."/>
            <person name="Roger A.J."/>
            <person name="Ruiz-Trillo I."/>
            <person name="Haas B."/>
            <person name="Nusbaum C."/>
            <person name="Birren B."/>
        </authorList>
    </citation>
    <scope>NUCLEOTIDE SEQUENCE [LARGE SCALE GENOMIC DNA]</scope>
    <source>
        <strain evidence="13 14">JP610</strain>
    </source>
</reference>
<keyword evidence="5" id="KW-0645">Protease</keyword>
<dbReference type="InterPro" id="IPR011765">
    <property type="entry name" value="Pept_M16_N"/>
</dbReference>
<evidence type="ECO:0000256" key="4">
    <source>
        <dbReference type="ARBA" id="ARBA00020167"/>
    </source>
</evidence>
<gene>
    <name evidence="13" type="ORF">SARC_06065</name>
</gene>
<dbReference type="AlphaFoldDB" id="A0A0L0FXT8"/>
<dbReference type="SUPFAM" id="SSF63411">
    <property type="entry name" value="LuxS/MPP-like metallohydrolase"/>
    <property type="match status" value="4"/>
</dbReference>
<comment type="cofactor">
    <cofactor evidence="1">
        <name>Zn(2+)</name>
        <dbReference type="ChEBI" id="CHEBI:29105"/>
    </cofactor>
</comment>
<keyword evidence="14" id="KW-1185">Reference proteome</keyword>
<dbReference type="Proteomes" id="UP000054560">
    <property type="component" value="Unassembled WGS sequence"/>
</dbReference>
<dbReference type="RefSeq" id="XP_014155529.1">
    <property type="nucleotide sequence ID" value="XM_014300054.1"/>
</dbReference>
<dbReference type="GO" id="GO:0004222">
    <property type="term" value="F:metalloendopeptidase activity"/>
    <property type="evidence" value="ECO:0007669"/>
    <property type="project" value="TreeGrafter"/>
</dbReference>
<dbReference type="FunFam" id="3.30.830.10:FF:000011">
    <property type="entry name" value="Presequence protease, mitochondrial"/>
    <property type="match status" value="1"/>
</dbReference>
<dbReference type="FunFam" id="3.30.830.10:FF:000013">
    <property type="entry name" value="Mitochondrial presequence protease"/>
    <property type="match status" value="1"/>
</dbReference>
<dbReference type="EMBL" id="KQ242014">
    <property type="protein sequence ID" value="KNC81627.1"/>
    <property type="molecule type" value="Genomic_DNA"/>
</dbReference>
<evidence type="ECO:0000256" key="2">
    <source>
        <dbReference type="ARBA" id="ARBA00004173"/>
    </source>
</evidence>
<keyword evidence="6" id="KW-0479">Metal-binding</keyword>
<dbReference type="GO" id="GO:0046872">
    <property type="term" value="F:metal ion binding"/>
    <property type="evidence" value="ECO:0007669"/>
    <property type="project" value="UniProtKB-KW"/>
</dbReference>
<dbReference type="Pfam" id="PF22516">
    <property type="entry name" value="PreP_C"/>
    <property type="match status" value="1"/>
</dbReference>
<dbReference type="GO" id="GO:0005759">
    <property type="term" value="C:mitochondrial matrix"/>
    <property type="evidence" value="ECO:0007669"/>
    <property type="project" value="TreeGrafter"/>
</dbReference>
<dbReference type="PANTHER" id="PTHR43016">
    <property type="entry name" value="PRESEQUENCE PROTEASE"/>
    <property type="match status" value="1"/>
</dbReference>
<sequence length="1023" mass="114437">MWRTIHTVQQSAVRSSLLLRRWASSNTAAAQNTTAHARISHHSDVGVKVGETVNGFTIKGIESIPELSLTAVQHVHDKTGAVGLHIARADDNNVFSIGFRTPPEDSSGVTHVLEHVSLCGSEKYPCRDPFFKMLSRSMATYMNAWTASDYTMYPFSTQNANDYNNLLDVYLDAVLHPSIRELDFLQEGWRLENENPNDKSTDLQFKGVVFNEMKGALSDPDRLFCTRFQQALFPGSTYGNVSGGDPPSILSKLDVNVLREFHRTHYHPSNARVYTYGDLPLTRHFESIGPLFDSFDKLVADTEVGPVPRWTEPCEVIAHCPPDTMAAHADRQTKASIGWLLQKEDAYEGFCQRILTSLLVDGSSSPMYIALIESQLGSDYTPNTGLDTSTREPSFSVGLQGIKESDIPMVKDMIEKTIQKTMEDGFEAERVEAVLHQIELSQRDQTTSFGLGLAAALMGPWVNDCDPVELLQIQAHVERFRTDMADPYFVKNFFERHLISNQHRLTFIMTPDEKFTNNLAQQEADYLKEVVSTLSDESRDRVYEQGLQLLKEQETTPDLSCLPTLRVEDIERKIHQVAREKRSLSTSKGASVDTQFCEQPTNQMTYMRTIFNTQNVPAHLKPYIPLFCSVLPSLGAGSRDYRELGQKTKLWTGGIRLSPLLVQDRNDTSKHSEGIMLLARCLDRNLEHTTSLCSDILNESHFDGTEQRLYTLVKMAYSDMANSVSDAGHHFAITRAAASLTQYDAMTEVYGGLTQIDFMRKLAEQQDQQEILSKLRELASHVFMTSNARCAINADSIGMRAAETQLERLLNTLPSDRPTQSGSNESSGEYSLPSFNQEKLYVPLPVNVNFVAKSVASIPSNHEDSATLQVLTSLLSAKFLHREVREKNGAYGGGLSAGSGSLSYYSYRDPGFEATLKAYNEAPQYLLSGDYSESDVEEAKLTVFQRMDKPVSPGSKGMSGFVYGVSNEARQRHRDRLFAVDREALVQATNKYLVNRQDEKTVIIGPGEDAQTFEKMDGWSIKA</sequence>
<dbReference type="PANTHER" id="PTHR43016:SF13">
    <property type="entry name" value="PRESEQUENCE PROTEASE, MITOCHONDRIAL"/>
    <property type="match status" value="1"/>
</dbReference>
<dbReference type="Pfam" id="PF08367">
    <property type="entry name" value="M16C_assoc"/>
    <property type="match status" value="1"/>
</dbReference>
<keyword evidence="11" id="KW-0496">Mitochondrion</keyword>
<protein>
    <recommendedName>
        <fullName evidence="4">Presequence protease, mitochondrial</fullName>
    </recommendedName>
</protein>
<evidence type="ECO:0000256" key="3">
    <source>
        <dbReference type="ARBA" id="ARBA00007575"/>
    </source>
</evidence>
<evidence type="ECO:0000313" key="14">
    <source>
        <dbReference type="Proteomes" id="UP000054560"/>
    </source>
</evidence>
<dbReference type="STRING" id="667725.A0A0L0FXT8"/>
<evidence type="ECO:0000256" key="11">
    <source>
        <dbReference type="ARBA" id="ARBA00023128"/>
    </source>
</evidence>
<dbReference type="Gene3D" id="3.30.830.10">
    <property type="entry name" value="Metalloenzyme, LuxS/M16 peptidase-like"/>
    <property type="match status" value="4"/>
</dbReference>
<evidence type="ECO:0000256" key="10">
    <source>
        <dbReference type="ARBA" id="ARBA00023049"/>
    </source>
</evidence>
<name>A0A0L0FXT8_9EUKA</name>
<evidence type="ECO:0000256" key="7">
    <source>
        <dbReference type="ARBA" id="ARBA00022801"/>
    </source>
</evidence>
<comment type="subcellular location">
    <subcellularLocation>
        <location evidence="2">Mitochondrion</location>
    </subcellularLocation>
</comment>
<evidence type="ECO:0000259" key="12">
    <source>
        <dbReference type="SMART" id="SM01264"/>
    </source>
</evidence>
<dbReference type="Pfam" id="PF05193">
    <property type="entry name" value="Peptidase_M16_C"/>
    <property type="match status" value="1"/>
</dbReference>
<evidence type="ECO:0000256" key="9">
    <source>
        <dbReference type="ARBA" id="ARBA00022946"/>
    </source>
</evidence>
<keyword evidence="9" id="KW-0809">Transit peptide</keyword>
<dbReference type="Pfam" id="PF00675">
    <property type="entry name" value="Peptidase_M16"/>
    <property type="match status" value="1"/>
</dbReference>
<dbReference type="InterPro" id="IPR013578">
    <property type="entry name" value="Peptidase_M16C_assoc"/>
</dbReference>
<evidence type="ECO:0000313" key="13">
    <source>
        <dbReference type="EMBL" id="KNC81627.1"/>
    </source>
</evidence>
<dbReference type="GO" id="GO:0016485">
    <property type="term" value="P:protein processing"/>
    <property type="evidence" value="ECO:0007669"/>
    <property type="project" value="TreeGrafter"/>
</dbReference>
<evidence type="ECO:0000256" key="5">
    <source>
        <dbReference type="ARBA" id="ARBA00022670"/>
    </source>
</evidence>
<organism evidence="13 14">
    <name type="scientific">Sphaeroforma arctica JP610</name>
    <dbReference type="NCBI Taxonomy" id="667725"/>
    <lineage>
        <taxon>Eukaryota</taxon>
        <taxon>Ichthyosporea</taxon>
        <taxon>Ichthyophonida</taxon>
        <taxon>Sphaeroforma</taxon>
    </lineage>
</organism>
<evidence type="ECO:0000256" key="6">
    <source>
        <dbReference type="ARBA" id="ARBA00022723"/>
    </source>
</evidence>
<evidence type="ECO:0000256" key="1">
    <source>
        <dbReference type="ARBA" id="ARBA00001947"/>
    </source>
</evidence>
<keyword evidence="7" id="KW-0378">Hydrolase</keyword>
<dbReference type="FunFam" id="3.30.830.10:FF:000009">
    <property type="entry name" value="Presequence protease, mitochondrial"/>
    <property type="match status" value="1"/>
</dbReference>
<dbReference type="SMART" id="SM01264">
    <property type="entry name" value="M16C_associated"/>
    <property type="match status" value="1"/>
</dbReference>
<dbReference type="OrthoDB" id="10250783at2759"/>
<accession>A0A0L0FXT8</accession>
<keyword evidence="10" id="KW-0482">Metalloprotease</keyword>
<dbReference type="InterPro" id="IPR055130">
    <property type="entry name" value="PreP_C"/>
</dbReference>
<comment type="similarity">
    <text evidence="3">Belongs to the peptidase M16 family. PreP subfamily.</text>
</comment>
<proteinExistence type="inferred from homology"/>
<keyword evidence="8" id="KW-0862">Zinc</keyword>